<dbReference type="InterPro" id="IPR011767">
    <property type="entry name" value="GLR_AS"/>
</dbReference>
<evidence type="ECO:0000313" key="2">
    <source>
        <dbReference type="EMBL" id="TQM72054.1"/>
    </source>
</evidence>
<dbReference type="EMBL" id="VFPO01000001">
    <property type="protein sequence ID" value="TQM72054.1"/>
    <property type="molecule type" value="Genomic_DNA"/>
</dbReference>
<proteinExistence type="predicted"/>
<sequence length="201" mass="22488">MSGTVEVFVDYVCPFCFLVEDAVAELERERDVRIEVRPFELRPDPVPTLRPEDDYLPRVWEGAVYPMARRLGVDVRLPSISPQPRTDKAFMVLQLANERGLGREYSSAMFSAFFQDDRDIGDDAVIIEVAAGVGLDRGEVERALADPERRARRVADQRYAAETVGVRAVPGFRVNGRLYSGVLTAEQLKQAVDAATTERPS</sequence>
<dbReference type="PANTHER" id="PTHR13887:SF33">
    <property type="entry name" value="ISOMERASE"/>
    <property type="match status" value="1"/>
</dbReference>
<accession>A0A543IN93</accession>
<keyword evidence="2" id="KW-0413">Isomerase</keyword>
<evidence type="ECO:0000259" key="1">
    <source>
        <dbReference type="Pfam" id="PF01323"/>
    </source>
</evidence>
<name>A0A543IN93_9ACTN</name>
<organism evidence="2 3">
    <name type="scientific">Actinomadura hallensis</name>
    <dbReference type="NCBI Taxonomy" id="337895"/>
    <lineage>
        <taxon>Bacteria</taxon>
        <taxon>Bacillati</taxon>
        <taxon>Actinomycetota</taxon>
        <taxon>Actinomycetes</taxon>
        <taxon>Streptosporangiales</taxon>
        <taxon>Thermomonosporaceae</taxon>
        <taxon>Actinomadura</taxon>
    </lineage>
</organism>
<dbReference type="GO" id="GO:0016491">
    <property type="term" value="F:oxidoreductase activity"/>
    <property type="evidence" value="ECO:0007669"/>
    <property type="project" value="InterPro"/>
</dbReference>
<gene>
    <name evidence="2" type="ORF">FHX41_5840</name>
</gene>
<dbReference type="PROSITE" id="PS00195">
    <property type="entry name" value="GLUTAREDOXIN_1"/>
    <property type="match status" value="1"/>
</dbReference>
<dbReference type="Pfam" id="PF01323">
    <property type="entry name" value="DSBA"/>
    <property type="match status" value="1"/>
</dbReference>
<dbReference type="InterPro" id="IPR036249">
    <property type="entry name" value="Thioredoxin-like_sf"/>
</dbReference>
<dbReference type="Gene3D" id="3.40.30.10">
    <property type="entry name" value="Glutaredoxin"/>
    <property type="match status" value="1"/>
</dbReference>
<dbReference type="OrthoDB" id="9799122at2"/>
<evidence type="ECO:0000313" key="3">
    <source>
        <dbReference type="Proteomes" id="UP000316706"/>
    </source>
</evidence>
<dbReference type="PANTHER" id="PTHR13887">
    <property type="entry name" value="GLUTATHIONE S-TRANSFERASE KAPPA"/>
    <property type="match status" value="1"/>
</dbReference>
<reference evidence="2 3" key="1">
    <citation type="submission" date="2019-06" db="EMBL/GenBank/DDBJ databases">
        <title>Sequencing the genomes of 1000 actinobacteria strains.</title>
        <authorList>
            <person name="Klenk H.-P."/>
        </authorList>
    </citation>
    <scope>NUCLEOTIDE SEQUENCE [LARGE SCALE GENOMIC DNA]</scope>
    <source>
        <strain evidence="2 3">DSM 45043</strain>
    </source>
</reference>
<dbReference type="InterPro" id="IPR001853">
    <property type="entry name" value="DSBA-like_thioredoxin_dom"/>
</dbReference>
<protein>
    <submittedName>
        <fullName evidence="2">Putative DsbA family dithiol-disulfide isomerase</fullName>
    </submittedName>
</protein>
<dbReference type="GO" id="GO:0016853">
    <property type="term" value="F:isomerase activity"/>
    <property type="evidence" value="ECO:0007669"/>
    <property type="project" value="UniProtKB-KW"/>
</dbReference>
<dbReference type="RefSeq" id="WP_141973586.1">
    <property type="nucleotide sequence ID" value="NZ_VFPO01000001.1"/>
</dbReference>
<dbReference type="Proteomes" id="UP000316706">
    <property type="component" value="Unassembled WGS sequence"/>
</dbReference>
<dbReference type="SUPFAM" id="SSF52833">
    <property type="entry name" value="Thioredoxin-like"/>
    <property type="match status" value="1"/>
</dbReference>
<comment type="caution">
    <text evidence="2">The sequence shown here is derived from an EMBL/GenBank/DDBJ whole genome shotgun (WGS) entry which is preliminary data.</text>
</comment>
<feature type="domain" description="DSBA-like thioredoxin" evidence="1">
    <location>
        <begin position="4"/>
        <end position="192"/>
    </location>
</feature>
<dbReference type="AlphaFoldDB" id="A0A543IN93"/>
<keyword evidence="3" id="KW-1185">Reference proteome</keyword>